<feature type="region of interest" description="Disordered" evidence="1">
    <location>
        <begin position="1646"/>
        <end position="1669"/>
    </location>
</feature>
<feature type="region of interest" description="Disordered" evidence="1">
    <location>
        <begin position="385"/>
        <end position="454"/>
    </location>
</feature>
<feature type="region of interest" description="Disordered" evidence="1">
    <location>
        <begin position="573"/>
        <end position="593"/>
    </location>
</feature>
<gene>
    <name evidence="2" type="ORF">DPMN_178383</name>
</gene>
<feature type="compositionally biased region" description="Polar residues" evidence="1">
    <location>
        <begin position="574"/>
        <end position="584"/>
    </location>
</feature>
<protein>
    <submittedName>
        <fullName evidence="2">Uncharacterized protein</fullName>
    </submittedName>
</protein>
<organism evidence="2 3">
    <name type="scientific">Dreissena polymorpha</name>
    <name type="common">Zebra mussel</name>
    <name type="synonym">Mytilus polymorpha</name>
    <dbReference type="NCBI Taxonomy" id="45954"/>
    <lineage>
        <taxon>Eukaryota</taxon>
        <taxon>Metazoa</taxon>
        <taxon>Spiralia</taxon>
        <taxon>Lophotrochozoa</taxon>
        <taxon>Mollusca</taxon>
        <taxon>Bivalvia</taxon>
        <taxon>Autobranchia</taxon>
        <taxon>Heteroconchia</taxon>
        <taxon>Euheterodonta</taxon>
        <taxon>Imparidentia</taxon>
        <taxon>Neoheterodontei</taxon>
        <taxon>Myida</taxon>
        <taxon>Dreissenoidea</taxon>
        <taxon>Dreissenidae</taxon>
        <taxon>Dreissena</taxon>
    </lineage>
</organism>
<dbReference type="Proteomes" id="UP000828390">
    <property type="component" value="Unassembled WGS sequence"/>
</dbReference>
<feature type="region of interest" description="Disordered" evidence="1">
    <location>
        <begin position="980"/>
        <end position="1160"/>
    </location>
</feature>
<dbReference type="EMBL" id="JAIWYP010000009">
    <property type="protein sequence ID" value="KAH3776949.1"/>
    <property type="molecule type" value="Genomic_DNA"/>
</dbReference>
<feature type="compositionally biased region" description="Polar residues" evidence="1">
    <location>
        <begin position="405"/>
        <end position="427"/>
    </location>
</feature>
<reference evidence="2" key="1">
    <citation type="journal article" date="2019" name="bioRxiv">
        <title>The Genome of the Zebra Mussel, Dreissena polymorpha: A Resource for Invasive Species Research.</title>
        <authorList>
            <person name="McCartney M.A."/>
            <person name="Auch B."/>
            <person name="Kono T."/>
            <person name="Mallez S."/>
            <person name="Zhang Y."/>
            <person name="Obille A."/>
            <person name="Becker A."/>
            <person name="Abrahante J.E."/>
            <person name="Garbe J."/>
            <person name="Badalamenti J.P."/>
            <person name="Herman A."/>
            <person name="Mangelson H."/>
            <person name="Liachko I."/>
            <person name="Sullivan S."/>
            <person name="Sone E.D."/>
            <person name="Koren S."/>
            <person name="Silverstein K.A.T."/>
            <person name="Beckman K.B."/>
            <person name="Gohl D.M."/>
        </authorList>
    </citation>
    <scope>NUCLEOTIDE SEQUENCE</scope>
    <source>
        <strain evidence="2">Duluth1</strain>
        <tissue evidence="2">Whole animal</tissue>
    </source>
</reference>
<feature type="region of interest" description="Disordered" evidence="1">
    <location>
        <begin position="1818"/>
        <end position="1871"/>
    </location>
</feature>
<comment type="caution">
    <text evidence="2">The sequence shown here is derived from an EMBL/GenBank/DDBJ whole genome shotgun (WGS) entry which is preliminary data.</text>
</comment>
<feature type="compositionally biased region" description="Polar residues" evidence="1">
    <location>
        <begin position="385"/>
        <end position="397"/>
    </location>
</feature>
<feature type="compositionally biased region" description="Polar residues" evidence="1">
    <location>
        <begin position="980"/>
        <end position="1124"/>
    </location>
</feature>
<feature type="compositionally biased region" description="Polar residues" evidence="1">
    <location>
        <begin position="445"/>
        <end position="454"/>
    </location>
</feature>
<reference evidence="2" key="2">
    <citation type="submission" date="2020-11" db="EMBL/GenBank/DDBJ databases">
        <authorList>
            <person name="McCartney M.A."/>
            <person name="Auch B."/>
            <person name="Kono T."/>
            <person name="Mallez S."/>
            <person name="Becker A."/>
            <person name="Gohl D.M."/>
            <person name="Silverstein K.A.T."/>
            <person name="Koren S."/>
            <person name="Bechman K.B."/>
            <person name="Herman A."/>
            <person name="Abrahante J.E."/>
            <person name="Garbe J."/>
        </authorList>
    </citation>
    <scope>NUCLEOTIDE SEQUENCE</scope>
    <source>
        <strain evidence="2">Duluth1</strain>
        <tissue evidence="2">Whole animal</tissue>
    </source>
</reference>
<name>A0A9D4EAH3_DREPO</name>
<accession>A0A9D4EAH3</accession>
<evidence type="ECO:0000313" key="3">
    <source>
        <dbReference type="Proteomes" id="UP000828390"/>
    </source>
</evidence>
<evidence type="ECO:0000313" key="2">
    <source>
        <dbReference type="EMBL" id="KAH3776949.1"/>
    </source>
</evidence>
<feature type="region of interest" description="Disordered" evidence="1">
    <location>
        <begin position="207"/>
        <end position="230"/>
    </location>
</feature>
<dbReference type="OrthoDB" id="10042433at2759"/>
<sequence>MSMLKPWILNLILSERDTPDCITRTVKNLGFKSTSVDGDKVCLVTDGSIAITSSFLKSAVRKALAELDDTEADWSSALLILVSYKLQLKIPQEQGCRGGGAEYVLIVDRFKIWDLQRGNTLKKDVKLCMKCEPVMKKMEEDLNQRKEASETGGLSELLLHIPLSDTSLQLSCDVTCDMSMDCEDGSTAVSPTPPPAGLETSLQLSCDASMDPEESSTDVTPPPQRAGPGFQMPAQSNSEVQQLTDSLLQTLFQPFSIEEFQLPVSQLTPLDCIPEWQAGYKPQNSLHEANSELESQQHVSLCLDMPGCTSSESATINRDLFGKKCLPNLDVNGQRAMNLTSSSTRAEEENIGAEVLSSKSVSILHTNFMNISSLSDLSLNFTNTSTPHGEGSNSSAEFSFEKSTDGSIVSPSPEASVNGAGNRTQISIPPWSKLAQGCRPRPEADSSTAQKENDSLNFTCSQNLTFDDNYTMTMAHSTQNGRELKYIGRPVQNNSQTAEEISEHLDSQADGAKCTSELQLSSSRNVLDLNEDNLVSVSCDNKTEHIKTIASVISEDSRVEKLVKVVFAKKSQEQRNINKNSDQPLRQLGKEPSSMEQHLGRELGNIDQHGKEPINISHHQGNATSYTVHILHNKVTETGPNLTENQFSKTTQSLSKKQDETYVIERPVSVAHGHAVVANASSESSVLSELSCMSADDYTAVKLYYNQSPSESTQNRTESVVNTGTEISSTCQSSETSYPNSLSTNTVGSVRTVETQRSNETLGVSNKDSDLGSVDLNLTDLSDVNEEIVKEMDKIESSSELGKNQSMYTREVDTCNSNLIVHTENKVTLKSKAGNAFFDPEIGSNERSRKLRKKVERARSNSEKIEKKIASNWNEQFMDFAKKFDREKQSNKQSKSCFIDANNTKNVTSKQKEQKQNEAKYVQKSVEKESYHVVDDTYENVEAKQKQDTWEARTVGRLVTRLKRGKFEKLYYERIKVPTCTTSSSHKDNNTPACINPSDNTPASVNLSDNTSASLNPSDNTPASENPSDNTPASVNPSDNTPASVNPSDNTPASVNPSENTPACVNLSENTPSCVNPSDKTPANVNPSDNTPASVNPSENTPACVNLSENTPSCVNPSDKTPANVNPRKNKTDKVYELRGTNRQKKRKSPRQNQLKPNKENLNKQYFIYKGIQFKPCVVRLDSLNKIIERELQKLSKKEGENIDSADKVDKSVAESSKSLEVLSQEAFMKLMGMSQSQQERVQLQGYEQCDKETLYDKLSMHQLSGDHEKKENMENQDCTVNLLASNATDITHGKSVTSNFDNSEKSHIQNEMDILESKNNSGSRPTADLLVKAGCIVNSEVLSTQPFVPELVGTQEFSIHMDESVVDSRPGSPVIDILTMDFPALSNNDNTVFERSPTMPRLGLLGQDDMDINFNKALRSSPTMSMMDLYGQDGTDDIINTAWPRNGQAQARNHNVSKKGSCDKKSYDVFDHKNQPSAVTKESLDLVHENIKLPNSITDNVTLTSIVDNEAAYTATQITCEKHSNSRKDILTLNEIVDNEPAFVAIKITSEKSSNNRKDIVILNEILDNEPTYVATQITSEKHSNSRKDILTLNKIVDNEPAFVASKVTSETCVADSSETFYDDMDDEREDLKKNEQEQVELLNDEKDAVSSGSPVIPRQKTPSLKKVSPIRTDRLKCSWLDIKFPKSDTKYDKSTARPRQVVIVSSADSRSSCENKDTNEGSLCPPFWKELNDLEMRLSCLKRKRTLHPKQLSVSSFDSALACSDSKNKAIRRRMNPTSPVPLGNTNTISKLGQFFQNQYGKRVVNVGGLAVPTHSKDNVTQRTNNTEVGSKAPGKKRLTDCVCEEEFRQSSSPHQKRRNIYECDDSSS</sequence>
<proteinExistence type="predicted"/>
<evidence type="ECO:0000256" key="1">
    <source>
        <dbReference type="SAM" id="MobiDB-lite"/>
    </source>
</evidence>
<keyword evidence="3" id="KW-1185">Reference proteome</keyword>